<dbReference type="AlphaFoldDB" id="A0A7J6UCZ5"/>
<keyword evidence="6" id="KW-0333">Golgi apparatus</keyword>
<evidence type="ECO:0000256" key="4">
    <source>
        <dbReference type="ARBA" id="ARBA00022448"/>
    </source>
</evidence>
<evidence type="ECO:0000256" key="3">
    <source>
        <dbReference type="ARBA" id="ARBA00020976"/>
    </source>
</evidence>
<dbReference type="GO" id="GO:0006891">
    <property type="term" value="P:intra-Golgi vesicle-mediated transport"/>
    <property type="evidence" value="ECO:0007669"/>
    <property type="project" value="TreeGrafter"/>
</dbReference>
<evidence type="ECO:0000259" key="9">
    <source>
        <dbReference type="Pfam" id="PF04136"/>
    </source>
</evidence>
<sequence length="285" mass="31670">VVDKTTQLHKRCETMMRDHNSLEATAESISSKLAVFEDVNKITRQMSLLSSGTTDDVSKLFPPGVDVAEGLHDLFQRLDAVTAFMEEHYDYQMASACLSQMSHLRSRACFAVRSHLMRLLDEAGKELVTVGTREEVSSNLYKGFEAARAAEVRPIIDVLIDVARENDDYVATIYAVHQYYCTVRQASVSEWVNDMLDSMAATEENDEKEGLEEEESDILPYTRHVCRQVLSMARAECRTYTAYFGDDVNGTPGGSSGTSQAGLVAGADEPIEEYLGNCYGKPLYA</sequence>
<evidence type="ECO:0000256" key="8">
    <source>
        <dbReference type="ARBA" id="ARBA00031339"/>
    </source>
</evidence>
<feature type="non-terminal residue" evidence="11">
    <location>
        <position position="285"/>
    </location>
</feature>
<keyword evidence="7" id="KW-0472">Membrane</keyword>
<keyword evidence="12" id="KW-1185">Reference proteome</keyword>
<feature type="non-terminal residue" evidence="11">
    <location>
        <position position="1"/>
    </location>
</feature>
<dbReference type="GO" id="GO:0005801">
    <property type="term" value="C:cis-Golgi network"/>
    <property type="evidence" value="ECO:0007669"/>
    <property type="project" value="InterPro"/>
</dbReference>
<dbReference type="Proteomes" id="UP000553632">
    <property type="component" value="Unassembled WGS sequence"/>
</dbReference>
<evidence type="ECO:0000256" key="7">
    <source>
        <dbReference type="ARBA" id="ARBA00023136"/>
    </source>
</evidence>
<dbReference type="PANTHER" id="PTHR13302">
    <property type="entry name" value="CONSERVED OLIGOMERIC GOLGI COMPLEX COMPONENT 3"/>
    <property type="match status" value="1"/>
</dbReference>
<name>A0A7J6UCZ5_PEROL</name>
<evidence type="ECO:0000259" key="10">
    <source>
        <dbReference type="Pfam" id="PF20671"/>
    </source>
</evidence>
<organism evidence="11 12">
    <name type="scientific">Perkinsus olseni</name>
    <name type="common">Perkinsus atlanticus</name>
    <dbReference type="NCBI Taxonomy" id="32597"/>
    <lineage>
        <taxon>Eukaryota</taxon>
        <taxon>Sar</taxon>
        <taxon>Alveolata</taxon>
        <taxon>Perkinsozoa</taxon>
        <taxon>Perkinsea</taxon>
        <taxon>Perkinsida</taxon>
        <taxon>Perkinsidae</taxon>
        <taxon>Perkinsus</taxon>
    </lineage>
</organism>
<feature type="domain" description="Conserved oligomeric Golgi complex subunit 3 C-terminal" evidence="10">
    <location>
        <begin position="139"/>
        <end position="246"/>
    </location>
</feature>
<evidence type="ECO:0000313" key="12">
    <source>
        <dbReference type="Proteomes" id="UP000553632"/>
    </source>
</evidence>
<comment type="caution">
    <text evidence="11">The sequence shown here is derived from an EMBL/GenBank/DDBJ whole genome shotgun (WGS) entry which is preliminary data.</text>
</comment>
<evidence type="ECO:0000256" key="2">
    <source>
        <dbReference type="ARBA" id="ARBA00009936"/>
    </source>
</evidence>
<protein>
    <recommendedName>
        <fullName evidence="3">Conserved oligomeric Golgi complex subunit 3</fullName>
    </recommendedName>
    <alternativeName>
        <fullName evidence="8">Component of oligomeric Golgi complex 3</fullName>
    </alternativeName>
</protein>
<comment type="similarity">
    <text evidence="2">Belongs to the COG3 family.</text>
</comment>
<proteinExistence type="inferred from homology"/>
<dbReference type="EMBL" id="JABANO010004500">
    <property type="protein sequence ID" value="KAF4755082.1"/>
    <property type="molecule type" value="Genomic_DNA"/>
</dbReference>
<dbReference type="Pfam" id="PF04136">
    <property type="entry name" value="COG3_N"/>
    <property type="match status" value="1"/>
</dbReference>
<dbReference type="GO" id="GO:0017119">
    <property type="term" value="C:Golgi transport complex"/>
    <property type="evidence" value="ECO:0007669"/>
    <property type="project" value="TreeGrafter"/>
</dbReference>
<reference evidence="11 12" key="1">
    <citation type="submission" date="2020-04" db="EMBL/GenBank/DDBJ databases">
        <title>Perkinsus olseni comparative genomics.</title>
        <authorList>
            <person name="Bogema D.R."/>
        </authorList>
    </citation>
    <scope>NUCLEOTIDE SEQUENCE [LARGE SCALE GENOMIC DNA]</scope>
    <source>
        <strain evidence="11 12">ATCC PRA-207</strain>
    </source>
</reference>
<keyword evidence="5" id="KW-0653">Protein transport</keyword>
<dbReference type="Pfam" id="PF20671">
    <property type="entry name" value="COG3_C"/>
    <property type="match status" value="1"/>
</dbReference>
<dbReference type="InterPro" id="IPR048320">
    <property type="entry name" value="COG3_N"/>
</dbReference>
<dbReference type="GO" id="GO:0000139">
    <property type="term" value="C:Golgi membrane"/>
    <property type="evidence" value="ECO:0007669"/>
    <property type="project" value="UniProtKB-SubCell"/>
</dbReference>
<dbReference type="InterPro" id="IPR048685">
    <property type="entry name" value="COG3_C"/>
</dbReference>
<accession>A0A7J6UCZ5</accession>
<dbReference type="GO" id="GO:0007030">
    <property type="term" value="P:Golgi organization"/>
    <property type="evidence" value="ECO:0007669"/>
    <property type="project" value="TreeGrafter"/>
</dbReference>
<evidence type="ECO:0000256" key="5">
    <source>
        <dbReference type="ARBA" id="ARBA00022927"/>
    </source>
</evidence>
<dbReference type="PANTHER" id="PTHR13302:SF8">
    <property type="entry name" value="CONSERVED OLIGOMERIC GOLGI COMPLEX SUBUNIT 3"/>
    <property type="match status" value="1"/>
</dbReference>
<feature type="domain" description="Conserved oligomeric Golgi complex subunit 3 N-terminal" evidence="9">
    <location>
        <begin position="2"/>
        <end position="121"/>
    </location>
</feature>
<dbReference type="GO" id="GO:0006886">
    <property type="term" value="P:intracellular protein transport"/>
    <property type="evidence" value="ECO:0007669"/>
    <property type="project" value="InterPro"/>
</dbReference>
<evidence type="ECO:0000256" key="1">
    <source>
        <dbReference type="ARBA" id="ARBA00004395"/>
    </source>
</evidence>
<evidence type="ECO:0000313" key="11">
    <source>
        <dbReference type="EMBL" id="KAF4755082.1"/>
    </source>
</evidence>
<dbReference type="InterPro" id="IPR007265">
    <property type="entry name" value="COG_su3"/>
</dbReference>
<gene>
    <name evidence="11" type="primary">COG3_1</name>
    <name evidence="11" type="ORF">FOZ63_008589</name>
</gene>
<evidence type="ECO:0000256" key="6">
    <source>
        <dbReference type="ARBA" id="ARBA00023034"/>
    </source>
</evidence>
<comment type="subcellular location">
    <subcellularLocation>
        <location evidence="1">Golgi apparatus membrane</location>
        <topology evidence="1">Peripheral membrane protein</topology>
    </subcellularLocation>
</comment>
<keyword evidence="4" id="KW-0813">Transport</keyword>